<name>A0A8H7SEB8_9FUNG</name>
<feature type="domain" description="DAGKc" evidence="1">
    <location>
        <begin position="124"/>
        <end position="288"/>
    </location>
</feature>
<evidence type="ECO:0000313" key="2">
    <source>
        <dbReference type="EMBL" id="KAG2227025.1"/>
    </source>
</evidence>
<dbReference type="PANTHER" id="PTHR12358">
    <property type="entry name" value="SPHINGOSINE KINASE"/>
    <property type="match status" value="1"/>
</dbReference>
<sequence>MSFSTVAVDNLGVSVQVRVVDNTYLSIEPLNNNNNQNDNTQNDNTQKIELKYIYGIDKDVIYYCHVSNPQEQQQQKEGVEKKTITNFRTEGIKIWERRILTFQKETLDETFITKLRSLVLFDNKDDTRVFIVVNPAAGAGQALSQWNTIVKPMLLHAGYNESQFHITHTLPKGKTRGLAEQLGIKMLTDKKKTIVLCLGGDGTTHEVVNGLSDAFDGREWQQQQQQQQQTEGEETTTTLPTFRLGIIPSGSGNAFSLSLKLESVEHSVLQVIKGKTQPFRLIDVSLDPDPEVKNNSTRVKAPPKRRILVVMSWGFHAQLVSKSRYLQPFMGNTRFSWVAMYLLLFLQQHQGELTMMDAQRYDSTRKEFVHEGQVELKDKPFTYFLVAKQDSMERGFKIAPFASPATEDMDVVMMRDVTKEQLKAATIKVLDGGRHVDKEDEEEENIVEYYKTPELLLRVKHASELCLDGEIVYLAAGGTVRLKMIGPSQGEPDFESFV</sequence>
<dbReference type="Pfam" id="PF00781">
    <property type="entry name" value="DAGK_cat"/>
    <property type="match status" value="1"/>
</dbReference>
<dbReference type="SMART" id="SM00046">
    <property type="entry name" value="DAGKc"/>
    <property type="match status" value="1"/>
</dbReference>
<dbReference type="Proteomes" id="UP000646827">
    <property type="component" value="Unassembled WGS sequence"/>
</dbReference>
<dbReference type="EMBL" id="JAEPRB010000011">
    <property type="protein sequence ID" value="KAG2227025.1"/>
    <property type="molecule type" value="Genomic_DNA"/>
</dbReference>
<dbReference type="InterPro" id="IPR001206">
    <property type="entry name" value="Diacylglycerol_kinase_cat_dom"/>
</dbReference>
<dbReference type="OrthoDB" id="336240at2759"/>
<dbReference type="AlphaFoldDB" id="A0A8H7SEB8"/>
<comment type="caution">
    <text evidence="2">The sequence shown here is derived from an EMBL/GenBank/DDBJ whole genome shotgun (WGS) entry which is preliminary data.</text>
</comment>
<gene>
    <name evidence="2" type="ORF">INT45_006432</name>
</gene>
<keyword evidence="3" id="KW-1185">Reference proteome</keyword>
<dbReference type="InterPro" id="IPR050187">
    <property type="entry name" value="Lipid_Phosphate_FormReg"/>
</dbReference>
<dbReference type="GO" id="GO:0001727">
    <property type="term" value="F:lipid kinase activity"/>
    <property type="evidence" value="ECO:0007669"/>
    <property type="project" value="TreeGrafter"/>
</dbReference>
<dbReference type="PROSITE" id="PS50146">
    <property type="entry name" value="DAGK"/>
    <property type="match status" value="1"/>
</dbReference>
<organism evidence="2 3">
    <name type="scientific">Circinella minor</name>
    <dbReference type="NCBI Taxonomy" id="1195481"/>
    <lineage>
        <taxon>Eukaryota</taxon>
        <taxon>Fungi</taxon>
        <taxon>Fungi incertae sedis</taxon>
        <taxon>Mucoromycota</taxon>
        <taxon>Mucoromycotina</taxon>
        <taxon>Mucoromycetes</taxon>
        <taxon>Mucorales</taxon>
        <taxon>Lichtheimiaceae</taxon>
        <taxon>Circinella</taxon>
    </lineage>
</organism>
<dbReference type="PANTHER" id="PTHR12358:SF108">
    <property type="entry name" value="DAGKC DOMAIN-CONTAINING PROTEIN"/>
    <property type="match status" value="1"/>
</dbReference>
<accession>A0A8H7SEB8</accession>
<reference evidence="2 3" key="1">
    <citation type="submission" date="2020-12" db="EMBL/GenBank/DDBJ databases">
        <title>Metabolic potential, ecology and presence of endohyphal bacteria is reflected in genomic diversity of Mucoromycotina.</title>
        <authorList>
            <person name="Muszewska A."/>
            <person name="Okrasinska A."/>
            <person name="Steczkiewicz K."/>
            <person name="Drgas O."/>
            <person name="Orlowska M."/>
            <person name="Perlinska-Lenart U."/>
            <person name="Aleksandrzak-Piekarczyk T."/>
            <person name="Szatraj K."/>
            <person name="Zielenkiewicz U."/>
            <person name="Pilsyk S."/>
            <person name="Malc E."/>
            <person name="Mieczkowski P."/>
            <person name="Kruszewska J.S."/>
            <person name="Biernat P."/>
            <person name="Pawlowska J."/>
        </authorList>
    </citation>
    <scope>NUCLEOTIDE SEQUENCE [LARGE SCALE GENOMIC DNA]</scope>
    <source>
        <strain evidence="2 3">CBS 142.35</strain>
    </source>
</reference>
<dbReference type="InterPro" id="IPR016064">
    <property type="entry name" value="NAD/diacylglycerol_kinase_sf"/>
</dbReference>
<proteinExistence type="predicted"/>
<dbReference type="SUPFAM" id="SSF111331">
    <property type="entry name" value="NAD kinase/diacylglycerol kinase-like"/>
    <property type="match status" value="1"/>
</dbReference>
<dbReference type="Gene3D" id="2.60.200.40">
    <property type="match status" value="1"/>
</dbReference>
<evidence type="ECO:0000259" key="1">
    <source>
        <dbReference type="PROSITE" id="PS50146"/>
    </source>
</evidence>
<evidence type="ECO:0000313" key="3">
    <source>
        <dbReference type="Proteomes" id="UP000646827"/>
    </source>
</evidence>
<dbReference type="GO" id="GO:0005737">
    <property type="term" value="C:cytoplasm"/>
    <property type="evidence" value="ECO:0007669"/>
    <property type="project" value="TreeGrafter"/>
</dbReference>
<dbReference type="InterPro" id="IPR017438">
    <property type="entry name" value="ATP-NAD_kinase_N"/>
</dbReference>
<protein>
    <recommendedName>
        <fullName evidence="1">DAGKc domain-containing protein</fullName>
    </recommendedName>
</protein>
<dbReference type="GO" id="GO:0046512">
    <property type="term" value="P:sphingosine biosynthetic process"/>
    <property type="evidence" value="ECO:0007669"/>
    <property type="project" value="TreeGrafter"/>
</dbReference>
<dbReference type="Gene3D" id="3.40.50.10330">
    <property type="entry name" value="Probable inorganic polyphosphate/atp-NAD kinase, domain 1"/>
    <property type="match status" value="1"/>
</dbReference>
<dbReference type="GO" id="GO:0016020">
    <property type="term" value="C:membrane"/>
    <property type="evidence" value="ECO:0007669"/>
    <property type="project" value="TreeGrafter"/>
</dbReference>